<keyword evidence="2" id="KW-0813">Transport</keyword>
<dbReference type="AlphaFoldDB" id="A0A1H8VP12"/>
<evidence type="ECO:0000313" key="12">
    <source>
        <dbReference type="Proteomes" id="UP000683429"/>
    </source>
</evidence>
<organism evidence="10 11">
    <name type="scientific">Paenibacillus sophorae</name>
    <dbReference type="NCBI Taxonomy" id="1333845"/>
    <lineage>
        <taxon>Bacteria</taxon>
        <taxon>Bacillati</taxon>
        <taxon>Bacillota</taxon>
        <taxon>Bacilli</taxon>
        <taxon>Bacillales</taxon>
        <taxon>Paenibacillaceae</taxon>
        <taxon>Paenibacillus</taxon>
    </lineage>
</organism>
<feature type="domain" description="Major facilitator superfamily (MFS) profile" evidence="8">
    <location>
        <begin position="13"/>
        <end position="154"/>
    </location>
</feature>
<evidence type="ECO:0000256" key="2">
    <source>
        <dbReference type="ARBA" id="ARBA00022448"/>
    </source>
</evidence>
<dbReference type="Proteomes" id="UP000198809">
    <property type="component" value="Unassembled WGS sequence"/>
</dbReference>
<comment type="subcellular location">
    <subcellularLocation>
        <location evidence="1">Cell membrane</location>
        <topology evidence="1">Multi-pass membrane protein</topology>
    </subcellularLocation>
</comment>
<evidence type="ECO:0000313" key="9">
    <source>
        <dbReference type="EMBL" id="QWU17599.1"/>
    </source>
</evidence>
<accession>A0A1H8VP12</accession>
<dbReference type="Pfam" id="PF07690">
    <property type="entry name" value="MFS_1"/>
    <property type="match status" value="1"/>
</dbReference>
<dbReference type="InterPro" id="IPR036259">
    <property type="entry name" value="MFS_trans_sf"/>
</dbReference>
<proteinExistence type="predicted"/>
<keyword evidence="5 7" id="KW-1133">Transmembrane helix</keyword>
<dbReference type="Gene3D" id="1.20.1720.10">
    <property type="entry name" value="Multidrug resistance protein D"/>
    <property type="match status" value="1"/>
</dbReference>
<dbReference type="PROSITE" id="PS50850">
    <property type="entry name" value="MFS"/>
    <property type="match status" value="1"/>
</dbReference>
<keyword evidence="4 7" id="KW-0812">Transmembrane</keyword>
<evidence type="ECO:0000259" key="8">
    <source>
        <dbReference type="PROSITE" id="PS50850"/>
    </source>
</evidence>
<evidence type="ECO:0000256" key="1">
    <source>
        <dbReference type="ARBA" id="ARBA00004651"/>
    </source>
</evidence>
<dbReference type="OrthoDB" id="2414439at2"/>
<evidence type="ECO:0000256" key="5">
    <source>
        <dbReference type="ARBA" id="ARBA00022989"/>
    </source>
</evidence>
<feature type="transmembrane region" description="Helical" evidence="7">
    <location>
        <begin position="12"/>
        <end position="35"/>
    </location>
</feature>
<keyword evidence="3" id="KW-1003">Cell membrane</keyword>
<reference evidence="10 11" key="1">
    <citation type="submission" date="2016-10" db="EMBL/GenBank/DDBJ databases">
        <authorList>
            <person name="de Groot N.N."/>
        </authorList>
    </citation>
    <scope>NUCLEOTIDE SEQUENCE [LARGE SCALE GENOMIC DNA]</scope>
    <source>
        <strain evidence="10 11">CGMCC 1.10238</strain>
    </source>
</reference>
<dbReference type="STRING" id="1333845.SAMN04487895_12633"/>
<evidence type="ECO:0000313" key="11">
    <source>
        <dbReference type="Proteomes" id="UP000198809"/>
    </source>
</evidence>
<protein>
    <submittedName>
        <fullName evidence="9">MFS transporter</fullName>
    </submittedName>
    <submittedName>
        <fullName evidence="10">Major Facilitator Superfamily protein</fullName>
    </submittedName>
</protein>
<feature type="transmembrane region" description="Helical" evidence="7">
    <location>
        <begin position="47"/>
        <end position="67"/>
    </location>
</feature>
<evidence type="ECO:0000256" key="6">
    <source>
        <dbReference type="ARBA" id="ARBA00023136"/>
    </source>
</evidence>
<dbReference type="GO" id="GO:0005886">
    <property type="term" value="C:plasma membrane"/>
    <property type="evidence" value="ECO:0007669"/>
    <property type="project" value="UniProtKB-SubCell"/>
</dbReference>
<dbReference type="InterPro" id="IPR011701">
    <property type="entry name" value="MFS"/>
</dbReference>
<dbReference type="EMBL" id="CP076607">
    <property type="protein sequence ID" value="QWU17599.1"/>
    <property type="molecule type" value="Genomic_DNA"/>
</dbReference>
<dbReference type="SUPFAM" id="SSF103473">
    <property type="entry name" value="MFS general substrate transporter"/>
    <property type="match status" value="1"/>
</dbReference>
<gene>
    <name evidence="9" type="ORF">KP014_10920</name>
    <name evidence="10" type="ORF">SAMN04487895_12633</name>
</gene>
<keyword evidence="12" id="KW-1185">Reference proteome</keyword>
<dbReference type="PANTHER" id="PTHR42718:SF46">
    <property type="entry name" value="BLR6921 PROTEIN"/>
    <property type="match status" value="1"/>
</dbReference>
<keyword evidence="6 7" id="KW-0472">Membrane</keyword>
<dbReference type="PANTHER" id="PTHR42718">
    <property type="entry name" value="MAJOR FACILITATOR SUPERFAMILY MULTIDRUG TRANSPORTER MFSC"/>
    <property type="match status" value="1"/>
</dbReference>
<dbReference type="Proteomes" id="UP000683429">
    <property type="component" value="Chromosome"/>
</dbReference>
<evidence type="ECO:0000256" key="7">
    <source>
        <dbReference type="SAM" id="Phobius"/>
    </source>
</evidence>
<evidence type="ECO:0000256" key="4">
    <source>
        <dbReference type="ARBA" id="ARBA00022692"/>
    </source>
</evidence>
<evidence type="ECO:0000256" key="3">
    <source>
        <dbReference type="ARBA" id="ARBA00022475"/>
    </source>
</evidence>
<feature type="transmembrane region" description="Helical" evidence="7">
    <location>
        <begin position="109"/>
        <end position="131"/>
    </location>
</feature>
<dbReference type="GO" id="GO:0022857">
    <property type="term" value="F:transmembrane transporter activity"/>
    <property type="evidence" value="ECO:0007669"/>
    <property type="project" value="InterPro"/>
</dbReference>
<evidence type="ECO:0000313" key="10">
    <source>
        <dbReference type="EMBL" id="SEP17074.1"/>
    </source>
</evidence>
<dbReference type="EMBL" id="FODH01000026">
    <property type="protein sequence ID" value="SEP17074.1"/>
    <property type="molecule type" value="Genomic_DNA"/>
</dbReference>
<dbReference type="RefSeq" id="WP_051500065.1">
    <property type="nucleotide sequence ID" value="NZ_CP076607.1"/>
</dbReference>
<dbReference type="InterPro" id="IPR020846">
    <property type="entry name" value="MFS_dom"/>
</dbReference>
<name>A0A1H8VP12_9BACL</name>
<feature type="transmembrane region" description="Helical" evidence="7">
    <location>
        <begin position="79"/>
        <end position="97"/>
    </location>
</feature>
<reference evidence="9 12" key="2">
    <citation type="submission" date="2021-06" db="EMBL/GenBank/DDBJ databases">
        <title>Whole genome sequence of Paenibacillus sophorae DSM23020 for comparative genomics.</title>
        <authorList>
            <person name="Kim M.-J."/>
            <person name="Lee G."/>
            <person name="Shin J.-H."/>
        </authorList>
    </citation>
    <scope>NUCLEOTIDE SEQUENCE [LARGE SCALE GENOMIC DNA]</scope>
    <source>
        <strain evidence="9 12">DSM 23020</strain>
    </source>
</reference>
<sequence length="154" mass="16180">MNGSISQSRLRLSLFILSVAHVLLGLDFNIVYVALPEIGAELGFSQQTLQWVVSAYIVAFGGFLLLGGRISDLLGKRKTFVNALFIFAAASLMGSFASNAGTVILARAIQGLAGAFLFPSILSLINSLFAAGRERNRALSIWSLAGSSGLALGS</sequence>